<feature type="region of interest" description="Disordered" evidence="1">
    <location>
        <begin position="377"/>
        <end position="423"/>
    </location>
</feature>
<evidence type="ECO:0000313" key="4">
    <source>
        <dbReference type="Proteomes" id="UP000736164"/>
    </source>
</evidence>
<evidence type="ECO:0000259" key="2">
    <source>
        <dbReference type="Pfam" id="PF18581"/>
    </source>
</evidence>
<proteinExistence type="predicted"/>
<protein>
    <submittedName>
        <fullName evidence="3">SYC2L protein</fullName>
    </submittedName>
</protein>
<dbReference type="InterPro" id="IPR041322">
    <property type="entry name" value="SYCP2_ARLD"/>
</dbReference>
<dbReference type="Proteomes" id="UP000736164">
    <property type="component" value="Unassembled WGS sequence"/>
</dbReference>
<dbReference type="AlphaFoldDB" id="A0A8J7NNY7"/>
<name>A0A8J7NNY7_ATRSP</name>
<accession>A0A8J7NNY7</accession>
<sequence length="674" mass="77696">ATKYCSTSLFQLEIELEEAFASNQVEKITVALLEEKSSKTSVNRLDKVANKELDKNEFGHVTLLLKGIESLCLSNGEDVINNFVQQGLVAKIKSTRWFRTVFLQPRFCVLYMLMWFERALEFLKIEEMHSNKFLPNLIEECYDAALSICKISTEGKNQMHDTFVLRLGMLVTDPDVMFCLRLEGIRTINSILDIATKEDRKKMSLSEQHCSLLEELAKLIVDAGDYEIQVAISEALCRMTLKKWREDLVYQWFVNPDFANSFKEINDREFETDCRKFLNKVNSSLGDIRRWCTRFHASKLSLEQRRQLGMLLFSSCVKTFIKNIKQRISNQHFFSSSASEAREDPVKNKVSLSEEYFKIMKAKARIFSRSFSSDRYESEESPEHSEASLNRELKRSQKKMDYTRKKPKNKSRLKILPLSSPSSENEPNILLPFCFQKHSTPKSFQEKRKENQSSIVQFLNDSEEDLELPVLSTQLFEPLERGPDAQVLNKTQAQLNCTNRPSSYHSKQMENVTEEKPLKSSVCVANDEAMSAKVILHCKNETEPFILPLEIFLISFITQEHKVTNETMEDTDSGAEGGSSVISMFETFTNQLRNKFWSRYKRMVICSQHALNDCETSVSTLLNIVHTCSSFSLLCKRLKNLEQIRATITDQILQLEKESNALMEIEKDTVVGDS</sequence>
<feature type="non-terminal residue" evidence="3">
    <location>
        <position position="1"/>
    </location>
</feature>
<dbReference type="PANTHER" id="PTHR15607:SF18">
    <property type="entry name" value="SYNAPTONEMAL COMPLEX PROTEIN 2-LIKE ISOFORM X1"/>
    <property type="match status" value="1"/>
</dbReference>
<evidence type="ECO:0000313" key="3">
    <source>
        <dbReference type="EMBL" id="MBN3315838.1"/>
    </source>
</evidence>
<dbReference type="InterPro" id="IPR024835">
    <property type="entry name" value="SYCP2-like"/>
</dbReference>
<evidence type="ECO:0000256" key="1">
    <source>
        <dbReference type="SAM" id="MobiDB-lite"/>
    </source>
</evidence>
<organism evidence="3 4">
    <name type="scientific">Atractosteus spatula</name>
    <name type="common">Alligator gar</name>
    <name type="synonym">Lepisosteus spatula</name>
    <dbReference type="NCBI Taxonomy" id="7917"/>
    <lineage>
        <taxon>Eukaryota</taxon>
        <taxon>Metazoa</taxon>
        <taxon>Chordata</taxon>
        <taxon>Craniata</taxon>
        <taxon>Vertebrata</taxon>
        <taxon>Euteleostomi</taxon>
        <taxon>Actinopterygii</taxon>
        <taxon>Neopterygii</taxon>
        <taxon>Holostei</taxon>
        <taxon>Semionotiformes</taxon>
        <taxon>Lepisosteidae</taxon>
        <taxon>Atractosteus</taxon>
    </lineage>
</organism>
<feature type="domain" description="Synaptonemal complex protein 2 armadillo-repeat-like" evidence="2">
    <location>
        <begin position="11"/>
        <end position="199"/>
    </location>
</feature>
<comment type="caution">
    <text evidence="3">The sequence shown here is derived from an EMBL/GenBank/DDBJ whole genome shotgun (WGS) entry which is preliminary data.</text>
</comment>
<gene>
    <name evidence="3" type="primary">Sycp2l</name>
    <name evidence="3" type="ORF">GTO95_0007708</name>
</gene>
<dbReference type="PANTHER" id="PTHR15607">
    <property type="entry name" value="SYNAPTONEMAL COMPLEX PROTEIN-RELATED"/>
    <property type="match status" value="1"/>
</dbReference>
<dbReference type="Pfam" id="PF18581">
    <property type="entry name" value="SYCP2_ARLD"/>
    <property type="match status" value="1"/>
</dbReference>
<keyword evidence="4" id="KW-1185">Reference proteome</keyword>
<reference evidence="3" key="1">
    <citation type="journal article" date="2021" name="Cell">
        <title>Tracing the genetic footprints of vertebrate landing in non-teleost ray-finned fishes.</title>
        <authorList>
            <person name="Bi X."/>
            <person name="Wang K."/>
            <person name="Yang L."/>
            <person name="Pan H."/>
            <person name="Jiang H."/>
            <person name="Wei Q."/>
            <person name="Fang M."/>
            <person name="Yu H."/>
            <person name="Zhu C."/>
            <person name="Cai Y."/>
            <person name="He Y."/>
            <person name="Gan X."/>
            <person name="Zeng H."/>
            <person name="Yu D."/>
            <person name="Zhu Y."/>
            <person name="Jiang H."/>
            <person name="Qiu Q."/>
            <person name="Yang H."/>
            <person name="Zhang Y.E."/>
            <person name="Wang W."/>
            <person name="Zhu M."/>
            <person name="He S."/>
            <person name="Zhang G."/>
        </authorList>
    </citation>
    <scope>NUCLEOTIDE SEQUENCE</scope>
    <source>
        <strain evidence="3">Allg_001</strain>
    </source>
</reference>
<feature type="compositionally biased region" description="Basic and acidic residues" evidence="1">
    <location>
        <begin position="377"/>
        <end position="404"/>
    </location>
</feature>
<dbReference type="EMBL" id="JAAWVO010024954">
    <property type="protein sequence ID" value="MBN3315838.1"/>
    <property type="molecule type" value="Genomic_DNA"/>
</dbReference>
<feature type="non-terminal residue" evidence="3">
    <location>
        <position position="674"/>
    </location>
</feature>